<keyword evidence="4" id="KW-1185">Reference proteome</keyword>
<reference evidence="3" key="1">
    <citation type="journal article" date="2022" name="Int. J. Mol. Sci.">
        <title>Draft Genome of Tanacetum Coccineum: Genomic Comparison of Closely Related Tanacetum-Family Plants.</title>
        <authorList>
            <person name="Yamashiro T."/>
            <person name="Shiraishi A."/>
            <person name="Nakayama K."/>
            <person name="Satake H."/>
        </authorList>
    </citation>
    <scope>NUCLEOTIDE SEQUENCE</scope>
</reference>
<name>A0ABQ5GZ58_9ASTR</name>
<sequence>MAVFDLNQPASSLSEEYDVAASNSHVVSVSSSINIGCDSFHNDNASSSNSLKTPKAVSHHEFIDTLDGSVYWVSRVSASVLPVLRTVYDSLDECIEMYRKYASEAGFGIRLSCQKRLKCGYVKQKYIVCNREGCPKDVWLNTLDPNKNDRQVRSSNFRVCGCKARVAFDMVAHTSKYTLTTFDVEHNHELDRVEYKHLSEKKLTYNEQLFIIKAANANIGAVRAHNLYTGLKGSSSLVHERRQDFNPKDFSFDYFIEDAELCSLFWADEVAKCNYKEFGDIVSFDATYKTNKYKMVFMPFTAIDNHRRFVTIGSRLLKKETTKAYGWLLRAFKKAFVRLFNIVIVSRIYNDTDFKDKFDKIVWNMFIGPEEFEDRWNKLMEEFNLVNHKWLSKMYRLRSSWVPAFFVDSPLCGLMRTTSRSESENSFFSYFTSSGSTLVKFMLCYEFAMERKRHTQEKLDHQSFDSFPALLTPLPIEQHAAKVYTRSLFIRVQKEIVAGSWLCSITCISSDEGCTVCIIDEEKIKLVGLPEVIDKESTSENVEEEINLHQKVTGHYKEMVQFPAVVSFLFALDFMSTHILCIQELQSVLYSRSVYIEALDQGFDPT</sequence>
<feature type="domain" description="MULE transposase" evidence="2">
    <location>
        <begin position="282"/>
        <end position="336"/>
    </location>
</feature>
<protein>
    <submittedName>
        <fullName evidence="3">RNA-directed DNA polymerase, eukaryota</fullName>
    </submittedName>
</protein>
<dbReference type="EMBL" id="BQNB010019036">
    <property type="protein sequence ID" value="GJT80928.1"/>
    <property type="molecule type" value="Genomic_DNA"/>
</dbReference>
<proteinExistence type="predicted"/>
<dbReference type="Proteomes" id="UP001151760">
    <property type="component" value="Unassembled WGS sequence"/>
</dbReference>
<evidence type="ECO:0000313" key="4">
    <source>
        <dbReference type="Proteomes" id="UP001151760"/>
    </source>
</evidence>
<organism evidence="3 4">
    <name type="scientific">Tanacetum coccineum</name>
    <dbReference type="NCBI Taxonomy" id="301880"/>
    <lineage>
        <taxon>Eukaryota</taxon>
        <taxon>Viridiplantae</taxon>
        <taxon>Streptophyta</taxon>
        <taxon>Embryophyta</taxon>
        <taxon>Tracheophyta</taxon>
        <taxon>Spermatophyta</taxon>
        <taxon>Magnoliopsida</taxon>
        <taxon>eudicotyledons</taxon>
        <taxon>Gunneridae</taxon>
        <taxon>Pentapetalae</taxon>
        <taxon>asterids</taxon>
        <taxon>campanulids</taxon>
        <taxon>Asterales</taxon>
        <taxon>Asteraceae</taxon>
        <taxon>Asteroideae</taxon>
        <taxon>Anthemideae</taxon>
        <taxon>Anthemidinae</taxon>
        <taxon>Tanacetum</taxon>
    </lineage>
</organism>
<dbReference type="Pfam" id="PF03101">
    <property type="entry name" value="FAR1"/>
    <property type="match status" value="1"/>
</dbReference>
<dbReference type="InterPro" id="IPR018289">
    <property type="entry name" value="MULE_transposase_dom"/>
</dbReference>
<dbReference type="PANTHER" id="PTHR47718">
    <property type="entry name" value="OS01G0519700 PROTEIN"/>
    <property type="match status" value="1"/>
</dbReference>
<dbReference type="Pfam" id="PF10551">
    <property type="entry name" value="MULE"/>
    <property type="match status" value="1"/>
</dbReference>
<dbReference type="GO" id="GO:0003964">
    <property type="term" value="F:RNA-directed DNA polymerase activity"/>
    <property type="evidence" value="ECO:0007669"/>
    <property type="project" value="UniProtKB-KW"/>
</dbReference>
<gene>
    <name evidence="3" type="ORF">Tco_1055270</name>
</gene>
<reference evidence="3" key="2">
    <citation type="submission" date="2022-01" db="EMBL/GenBank/DDBJ databases">
        <authorList>
            <person name="Yamashiro T."/>
            <person name="Shiraishi A."/>
            <person name="Satake H."/>
            <person name="Nakayama K."/>
        </authorList>
    </citation>
    <scope>NUCLEOTIDE SEQUENCE</scope>
</reference>
<evidence type="ECO:0000259" key="2">
    <source>
        <dbReference type="Pfam" id="PF10551"/>
    </source>
</evidence>
<evidence type="ECO:0000313" key="3">
    <source>
        <dbReference type="EMBL" id="GJT80928.1"/>
    </source>
</evidence>
<accession>A0ABQ5GZ58</accession>
<keyword evidence="3" id="KW-0808">Transferase</keyword>
<dbReference type="PANTHER" id="PTHR47718:SF12">
    <property type="entry name" value="PROTEIN FAR1-RELATED SEQUENCE"/>
    <property type="match status" value="1"/>
</dbReference>
<evidence type="ECO:0000259" key="1">
    <source>
        <dbReference type="Pfam" id="PF03101"/>
    </source>
</evidence>
<comment type="caution">
    <text evidence="3">The sequence shown here is derived from an EMBL/GenBank/DDBJ whole genome shotgun (WGS) entry which is preliminary data.</text>
</comment>
<dbReference type="InterPro" id="IPR004330">
    <property type="entry name" value="FAR1_DNA_bnd_dom"/>
</dbReference>
<keyword evidence="3" id="KW-0548">Nucleotidyltransferase</keyword>
<feature type="domain" description="FAR1" evidence="1">
    <location>
        <begin position="97"/>
        <end position="191"/>
    </location>
</feature>
<keyword evidence="3" id="KW-0695">RNA-directed DNA polymerase</keyword>